<evidence type="ECO:0000259" key="2">
    <source>
        <dbReference type="Pfam" id="PF13400"/>
    </source>
</evidence>
<reference evidence="4" key="1">
    <citation type="journal article" date="2017" name="Biotechnol. Biofuels">
        <title>Evaluation of environmental bacterial communities as a factor affecting the growth of duckweed Lemna minor.</title>
        <authorList>
            <person name="Ishizawa H."/>
            <person name="Kuroda M."/>
            <person name="Morikawa M."/>
            <person name="Ike M."/>
        </authorList>
    </citation>
    <scope>NUCLEOTIDE SEQUENCE [LARGE SCALE GENOMIC DNA]</scope>
    <source>
        <strain evidence="4">M6</strain>
    </source>
</reference>
<reference evidence="4" key="2">
    <citation type="journal article" date="2017" name="Plant Physiol. Biochem.">
        <title>Differential oxidative and antioxidative response of duckweed Lemna minor toward plant growth promoting/inhibiting bacteria.</title>
        <authorList>
            <person name="Ishizawa H."/>
            <person name="Kuroda M."/>
            <person name="Morikawa M."/>
            <person name="Ike M."/>
        </authorList>
    </citation>
    <scope>NUCLEOTIDE SEQUENCE [LARGE SCALE GENOMIC DNA]</scope>
    <source>
        <strain evidence="4">M6</strain>
    </source>
</reference>
<feature type="transmembrane region" description="Helical" evidence="1">
    <location>
        <begin position="21"/>
        <end position="43"/>
    </location>
</feature>
<feature type="domain" description="Putative Flp pilus-assembly TadG-like N-terminal" evidence="2">
    <location>
        <begin position="27"/>
        <end position="68"/>
    </location>
</feature>
<keyword evidence="1" id="KW-0472">Membrane</keyword>
<keyword evidence="1" id="KW-1133">Transmembrane helix</keyword>
<dbReference type="EMBL" id="AP018827">
    <property type="protein sequence ID" value="BBF80125.1"/>
    <property type="molecule type" value="Genomic_DNA"/>
</dbReference>
<evidence type="ECO:0000313" key="4">
    <source>
        <dbReference type="Proteomes" id="UP000278756"/>
    </source>
</evidence>
<name>A0A3G9G2Q3_9CAUL</name>
<dbReference type="Pfam" id="PF13400">
    <property type="entry name" value="Tad"/>
    <property type="match status" value="1"/>
</dbReference>
<keyword evidence="1" id="KW-0812">Transmembrane</keyword>
<protein>
    <recommendedName>
        <fullName evidence="2">Putative Flp pilus-assembly TadG-like N-terminal domain-containing protein</fullName>
    </recommendedName>
</protein>
<proteinExistence type="predicted"/>
<organism evidence="3 4">
    <name type="scientific">Asticcacaulis excentricus</name>
    <dbReference type="NCBI Taxonomy" id="78587"/>
    <lineage>
        <taxon>Bacteria</taxon>
        <taxon>Pseudomonadati</taxon>
        <taxon>Pseudomonadota</taxon>
        <taxon>Alphaproteobacteria</taxon>
        <taxon>Caulobacterales</taxon>
        <taxon>Caulobacteraceae</taxon>
        <taxon>Asticcacaulis</taxon>
    </lineage>
</organism>
<dbReference type="RefSeq" id="WP_126420358.1">
    <property type="nucleotide sequence ID" value="NZ_AP018827.1"/>
</dbReference>
<evidence type="ECO:0000313" key="3">
    <source>
        <dbReference type="EMBL" id="BBF80125.1"/>
    </source>
</evidence>
<evidence type="ECO:0000256" key="1">
    <source>
        <dbReference type="SAM" id="Phobius"/>
    </source>
</evidence>
<sequence>MRSGRFDRYVRLLKRFPGARDGHAGITVALLAVPLMLAVGGAIELNAYNRDKSRLQDAADAGALAGAGRLTLATYGQNTSGVTTFATQTAYLQANPLPEGLTVEFTATADLPKGMVEVTGVAQRKPIFSAIDFASTLTVKARAENMQKTPLCVLQTQDGGLSVQNTAQIKAPGCAIHANHSITVEPAAMIEAERIQTAGKVTGITRPQAGEGAMTIGDPFTTLDLKPPYPCIGLPIQINVLNTQSITLPPGVHCGLLIIGGSGRVHLMPGEHYFMSRVQMSNMAQLTGDDVVLIFGGDDKIDISDRGEVRLTARKSGRFAGFLMATSRENTQTFTIKSDRVSQLLGTIYIPNATLEIETAGRVAQDSAWSVIVARTVILRRDPVLVINKNYAGSGVPVPEGVGPNRSMPALTQ</sequence>
<dbReference type="InterPro" id="IPR028087">
    <property type="entry name" value="Tad_N"/>
</dbReference>
<dbReference type="AlphaFoldDB" id="A0A3G9G2Q3"/>
<accession>A0A3G9G2Q3</accession>
<dbReference type="OrthoDB" id="7628565at2"/>
<gene>
    <name evidence="3" type="ORF">EM6_0703</name>
</gene>
<dbReference type="Proteomes" id="UP000278756">
    <property type="component" value="Chromosome 1"/>
</dbReference>